<evidence type="ECO:0000313" key="2">
    <source>
        <dbReference type="EMBL" id="GFO47531.1"/>
    </source>
</evidence>
<comment type="caution">
    <text evidence="2">The sequence shown here is derived from an EMBL/GenBank/DDBJ whole genome shotgun (WGS) entry which is preliminary data.</text>
</comment>
<keyword evidence="3" id="KW-1185">Reference proteome</keyword>
<dbReference type="AlphaFoldDB" id="A0AAV4DUF1"/>
<gene>
    <name evidence="2" type="ORF">PoB_007403600</name>
</gene>
<name>A0AAV4DUF1_9GAST</name>
<accession>A0AAV4DUF1</accession>
<evidence type="ECO:0000256" key="1">
    <source>
        <dbReference type="SAM" id="MobiDB-lite"/>
    </source>
</evidence>
<reference evidence="2 3" key="1">
    <citation type="journal article" date="2021" name="Elife">
        <title>Chloroplast acquisition without the gene transfer in kleptoplastic sea slugs, Plakobranchus ocellatus.</title>
        <authorList>
            <person name="Maeda T."/>
            <person name="Takahashi S."/>
            <person name="Yoshida T."/>
            <person name="Shimamura S."/>
            <person name="Takaki Y."/>
            <person name="Nagai Y."/>
            <person name="Toyoda A."/>
            <person name="Suzuki Y."/>
            <person name="Arimoto A."/>
            <person name="Ishii H."/>
            <person name="Satoh N."/>
            <person name="Nishiyama T."/>
            <person name="Hasebe M."/>
            <person name="Maruyama T."/>
            <person name="Minagawa J."/>
            <person name="Obokata J."/>
            <person name="Shigenobu S."/>
        </authorList>
    </citation>
    <scope>NUCLEOTIDE SEQUENCE [LARGE SCALE GENOMIC DNA]</scope>
</reference>
<protein>
    <submittedName>
        <fullName evidence="2">Enterin neuropeptides</fullName>
    </submittedName>
</protein>
<evidence type="ECO:0000313" key="3">
    <source>
        <dbReference type="Proteomes" id="UP000735302"/>
    </source>
</evidence>
<keyword evidence="2" id="KW-0527">Neuropeptide</keyword>
<dbReference type="GO" id="GO:0007218">
    <property type="term" value="P:neuropeptide signaling pathway"/>
    <property type="evidence" value="ECO:0007669"/>
    <property type="project" value="UniProtKB-KW"/>
</dbReference>
<dbReference type="Proteomes" id="UP000735302">
    <property type="component" value="Unassembled WGS sequence"/>
</dbReference>
<proteinExistence type="predicted"/>
<feature type="region of interest" description="Disordered" evidence="1">
    <location>
        <begin position="315"/>
        <end position="339"/>
    </location>
</feature>
<dbReference type="EMBL" id="BLXT01008339">
    <property type="protein sequence ID" value="GFO47531.1"/>
    <property type="molecule type" value="Genomic_DNA"/>
</dbReference>
<sequence length="395" mass="43642">MAAPRTKRSDTLRLDDKQYIRLPFQRRVSNKFVHNFVGKRGDATPEFSSKLAELERSAAARQAMEELAVRRLLLSQNSGNNDLGVAESVVLADIIGRRLQELAQTADEQGLQSIPLSLEARAHPGYSHAFVGKRENDQGSFGGLAAQPASWKTFGDEFSRVDLIPADALLLDSDGEAGPDDGVRFLNNPSVTDDNKFVLLSNGEGSFLNKRSIPIYDFDTLNSELGGSIRKLDKSFARRSQSKFGHAFVGKRGPGFNHAFVGKRQSYGHSFVGKRQTYGHSFVGKRQTYGHSFIGKRQVFGHSFVGKRQKFGHSFIGKRNNKETSRVKRSSAATSSDEDKRDSVTRLWARGIQGSAMRLWAKGIQDLAMLLLAKGIQGLAMRLWAKGIQGSAMHL</sequence>
<organism evidence="2 3">
    <name type="scientific">Plakobranchus ocellatus</name>
    <dbReference type="NCBI Taxonomy" id="259542"/>
    <lineage>
        <taxon>Eukaryota</taxon>
        <taxon>Metazoa</taxon>
        <taxon>Spiralia</taxon>
        <taxon>Lophotrochozoa</taxon>
        <taxon>Mollusca</taxon>
        <taxon>Gastropoda</taxon>
        <taxon>Heterobranchia</taxon>
        <taxon>Euthyneura</taxon>
        <taxon>Panpulmonata</taxon>
        <taxon>Sacoglossa</taxon>
        <taxon>Placobranchoidea</taxon>
        <taxon>Plakobranchidae</taxon>
        <taxon>Plakobranchus</taxon>
    </lineage>
</organism>